<dbReference type="RefSeq" id="WP_348394585.1">
    <property type="nucleotide sequence ID" value="NZ_CP136600.1"/>
</dbReference>
<accession>A0ABZ0GIL1</accession>
<evidence type="ECO:0008006" key="3">
    <source>
        <dbReference type="Google" id="ProtNLM"/>
    </source>
</evidence>
<evidence type="ECO:0000313" key="1">
    <source>
        <dbReference type="EMBL" id="WOH35769.1"/>
    </source>
</evidence>
<dbReference type="Proteomes" id="UP001301442">
    <property type="component" value="Chromosome"/>
</dbReference>
<gene>
    <name evidence="1" type="ORF">RI844_10280</name>
</gene>
<keyword evidence="2" id="KW-1185">Reference proteome</keyword>
<name>A0ABZ0GIL1_9GAMM</name>
<reference evidence="1 2" key="1">
    <citation type="submission" date="2023-09" db="EMBL/GenBank/DDBJ databases">
        <authorList>
            <person name="Qi X."/>
        </authorList>
    </citation>
    <scope>NUCLEOTIDE SEQUENCE [LARGE SCALE GENOMIC DNA]</scope>
    <source>
        <strain evidence="1 2">S1-1</strain>
    </source>
</reference>
<evidence type="ECO:0000313" key="2">
    <source>
        <dbReference type="Proteomes" id="UP001301442"/>
    </source>
</evidence>
<organism evidence="1 2">
    <name type="scientific">Thalassotalea fonticola</name>
    <dbReference type="NCBI Taxonomy" id="3065649"/>
    <lineage>
        <taxon>Bacteria</taxon>
        <taxon>Pseudomonadati</taxon>
        <taxon>Pseudomonadota</taxon>
        <taxon>Gammaproteobacteria</taxon>
        <taxon>Alteromonadales</taxon>
        <taxon>Colwelliaceae</taxon>
        <taxon>Thalassotalea</taxon>
    </lineage>
</organism>
<proteinExistence type="predicted"/>
<dbReference type="EMBL" id="CP136600">
    <property type="protein sequence ID" value="WOH35769.1"/>
    <property type="molecule type" value="Genomic_DNA"/>
</dbReference>
<sequence>MKTITIAFISTVLLSQAGCAFIQEEPCEDITFSSEQQAECAQLQRRIVNAKGNPIKRTELERRYEQDCVNLRFYRDDQTAIRCENQASVDKWINEEKSEIARNPEHGLETKDVVAPAEKTEGSKVVIAEQ</sequence>
<protein>
    <recommendedName>
        <fullName evidence="3">Lipoprotein</fullName>
    </recommendedName>
</protein>